<evidence type="ECO:0000256" key="6">
    <source>
        <dbReference type="ARBA" id="ARBA00022741"/>
    </source>
</evidence>
<comment type="subunit">
    <text evidence="10">Monomer.</text>
</comment>
<dbReference type="HAMAP" id="MF_00185">
    <property type="entry name" value="IPP_trans"/>
    <property type="match status" value="1"/>
</dbReference>
<evidence type="ECO:0000256" key="3">
    <source>
        <dbReference type="ARBA" id="ARBA00005842"/>
    </source>
</evidence>
<evidence type="ECO:0000256" key="7">
    <source>
        <dbReference type="ARBA" id="ARBA00022840"/>
    </source>
</evidence>
<comment type="similarity">
    <text evidence="3 10 13">Belongs to the IPP transferase family.</text>
</comment>
<organism evidence="14 15">
    <name type="scientific">Candidatus Blackburnbacteria bacterium RIFCSPHIGHO2_02_FULL_44_20</name>
    <dbReference type="NCBI Taxonomy" id="1797516"/>
    <lineage>
        <taxon>Bacteria</taxon>
        <taxon>Candidatus Blackburniibacteriota</taxon>
    </lineage>
</organism>
<keyword evidence="8 10" id="KW-0460">Magnesium</keyword>
<comment type="caution">
    <text evidence="10">Lacks conserved residue(s) required for the propagation of feature annotation.</text>
</comment>
<dbReference type="Proteomes" id="UP000178319">
    <property type="component" value="Unassembled WGS sequence"/>
</dbReference>
<dbReference type="STRING" id="1797516.A3D26_01865"/>
<dbReference type="EMBL" id="MHBZ01000001">
    <property type="protein sequence ID" value="OGY12352.1"/>
    <property type="molecule type" value="Genomic_DNA"/>
</dbReference>
<sequence>MSNNKNRLLVICGPTGVGKTALGIDLAKKFDGEIISADSRQVYKGLDVGTGKDLENAKWKDGNWVVGGVPIYMLDVVKPNEPFAVSQYQTFALKRIDNIQLGNKLPILLGGTGLYIKSIVDGIETIGIPPNRKLREQYKAKSVQELFMILSRLNPDLANLLNKSEQSNKQRLLRRIEIAQTETTRPKATKRIFNTLMLGLICPNQALKDRINERVATWIKDGIEKEIHTLVMENIGWETQAMSAIGYRQWKPYFEGKMSREKVIDRWKTDEYQYAKRQLTWFKKDPRIKWFNVSSKHWKKEVEKTVTDWYN</sequence>
<dbReference type="PANTHER" id="PTHR11088:SF60">
    <property type="entry name" value="TRNA DIMETHYLALLYLTRANSFERASE"/>
    <property type="match status" value="1"/>
</dbReference>
<dbReference type="GO" id="GO:0052381">
    <property type="term" value="F:tRNA dimethylallyltransferase activity"/>
    <property type="evidence" value="ECO:0007669"/>
    <property type="project" value="UniProtKB-UniRule"/>
</dbReference>
<reference evidence="14 15" key="1">
    <citation type="journal article" date="2016" name="Nat. Commun.">
        <title>Thousands of microbial genomes shed light on interconnected biogeochemical processes in an aquifer system.</title>
        <authorList>
            <person name="Anantharaman K."/>
            <person name="Brown C.T."/>
            <person name="Hug L.A."/>
            <person name="Sharon I."/>
            <person name="Castelle C.J."/>
            <person name="Probst A.J."/>
            <person name="Thomas B.C."/>
            <person name="Singh A."/>
            <person name="Wilkins M.J."/>
            <person name="Karaoz U."/>
            <person name="Brodie E.L."/>
            <person name="Williams K.H."/>
            <person name="Hubbard S.S."/>
            <person name="Banfield J.F."/>
        </authorList>
    </citation>
    <scope>NUCLEOTIDE SEQUENCE [LARGE SCALE GENOMIC DNA]</scope>
</reference>
<keyword evidence="6 10" id="KW-0547">Nucleotide-binding</keyword>
<comment type="cofactor">
    <cofactor evidence="1 10">
        <name>Mg(2+)</name>
        <dbReference type="ChEBI" id="CHEBI:18420"/>
    </cofactor>
</comment>
<dbReference type="GO" id="GO:0005524">
    <property type="term" value="F:ATP binding"/>
    <property type="evidence" value="ECO:0007669"/>
    <property type="project" value="UniProtKB-UniRule"/>
</dbReference>
<dbReference type="PANTHER" id="PTHR11088">
    <property type="entry name" value="TRNA DIMETHYLALLYLTRANSFERASE"/>
    <property type="match status" value="1"/>
</dbReference>
<dbReference type="InterPro" id="IPR027417">
    <property type="entry name" value="P-loop_NTPase"/>
</dbReference>
<evidence type="ECO:0000256" key="8">
    <source>
        <dbReference type="ARBA" id="ARBA00022842"/>
    </source>
</evidence>
<evidence type="ECO:0000256" key="12">
    <source>
        <dbReference type="RuleBase" id="RU003784"/>
    </source>
</evidence>
<dbReference type="AlphaFoldDB" id="A0A1G1VAW4"/>
<feature type="binding site" evidence="10">
    <location>
        <begin position="15"/>
        <end position="20"/>
    </location>
    <ligand>
        <name>substrate</name>
    </ligand>
</feature>
<dbReference type="NCBIfam" id="TIGR00174">
    <property type="entry name" value="miaA"/>
    <property type="match status" value="1"/>
</dbReference>
<keyword evidence="4 10" id="KW-0808">Transferase</keyword>
<evidence type="ECO:0000256" key="1">
    <source>
        <dbReference type="ARBA" id="ARBA00001946"/>
    </source>
</evidence>
<keyword evidence="7 10" id="KW-0067">ATP-binding</keyword>
<feature type="binding site" evidence="10">
    <location>
        <begin position="13"/>
        <end position="20"/>
    </location>
    <ligand>
        <name>ATP</name>
        <dbReference type="ChEBI" id="CHEBI:30616"/>
    </ligand>
</feature>
<evidence type="ECO:0000256" key="13">
    <source>
        <dbReference type="RuleBase" id="RU003785"/>
    </source>
</evidence>
<accession>A0A1G1VAW4</accession>
<feature type="site" description="Interaction with substrate tRNA" evidence="10">
    <location>
        <position position="112"/>
    </location>
</feature>
<evidence type="ECO:0000256" key="9">
    <source>
        <dbReference type="ARBA" id="ARBA00049563"/>
    </source>
</evidence>
<dbReference type="InterPro" id="IPR039657">
    <property type="entry name" value="Dimethylallyltransferase"/>
</dbReference>
<evidence type="ECO:0000256" key="11">
    <source>
        <dbReference type="RuleBase" id="RU003783"/>
    </source>
</evidence>
<keyword evidence="5 10" id="KW-0819">tRNA processing</keyword>
<dbReference type="InterPro" id="IPR018022">
    <property type="entry name" value="IPT"/>
</dbReference>
<comment type="catalytic activity">
    <reaction evidence="9 10 11">
        <text>adenosine(37) in tRNA + dimethylallyl diphosphate = N(6)-dimethylallyladenosine(37) in tRNA + diphosphate</text>
        <dbReference type="Rhea" id="RHEA:26482"/>
        <dbReference type="Rhea" id="RHEA-COMP:10162"/>
        <dbReference type="Rhea" id="RHEA-COMP:10375"/>
        <dbReference type="ChEBI" id="CHEBI:33019"/>
        <dbReference type="ChEBI" id="CHEBI:57623"/>
        <dbReference type="ChEBI" id="CHEBI:74411"/>
        <dbReference type="ChEBI" id="CHEBI:74415"/>
        <dbReference type="EC" id="2.5.1.75"/>
    </reaction>
</comment>
<feature type="site" description="Interaction with substrate tRNA" evidence="10">
    <location>
        <position position="135"/>
    </location>
</feature>
<proteinExistence type="inferred from homology"/>
<feature type="region of interest" description="Interaction with substrate tRNA" evidence="10">
    <location>
        <begin position="38"/>
        <end position="41"/>
    </location>
</feature>
<evidence type="ECO:0000256" key="5">
    <source>
        <dbReference type="ARBA" id="ARBA00022694"/>
    </source>
</evidence>
<gene>
    <name evidence="10" type="primary">miaA</name>
    <name evidence="14" type="ORF">A3D26_01865</name>
</gene>
<evidence type="ECO:0000313" key="15">
    <source>
        <dbReference type="Proteomes" id="UP000178319"/>
    </source>
</evidence>
<feature type="region of interest" description="Interaction with substrate tRNA" evidence="10">
    <location>
        <begin position="170"/>
        <end position="174"/>
    </location>
</feature>
<evidence type="ECO:0000256" key="2">
    <source>
        <dbReference type="ARBA" id="ARBA00003213"/>
    </source>
</evidence>
<dbReference type="GO" id="GO:0006400">
    <property type="term" value="P:tRNA modification"/>
    <property type="evidence" value="ECO:0007669"/>
    <property type="project" value="TreeGrafter"/>
</dbReference>
<name>A0A1G1VAW4_9BACT</name>
<dbReference type="Pfam" id="PF01715">
    <property type="entry name" value="IPPT"/>
    <property type="match status" value="1"/>
</dbReference>
<dbReference type="Gene3D" id="3.40.50.300">
    <property type="entry name" value="P-loop containing nucleotide triphosphate hydrolases"/>
    <property type="match status" value="2"/>
</dbReference>
<evidence type="ECO:0000256" key="4">
    <source>
        <dbReference type="ARBA" id="ARBA00022679"/>
    </source>
</evidence>
<dbReference type="EC" id="2.5.1.75" evidence="10"/>
<evidence type="ECO:0000313" key="14">
    <source>
        <dbReference type="EMBL" id="OGY12352.1"/>
    </source>
</evidence>
<dbReference type="SUPFAM" id="SSF52540">
    <property type="entry name" value="P-loop containing nucleoside triphosphate hydrolases"/>
    <property type="match status" value="2"/>
</dbReference>
<comment type="function">
    <text evidence="2 10 12">Catalyzes the transfer of a dimethylallyl group onto the adenine at position 37 in tRNAs that read codons beginning with uridine, leading to the formation of N6-(dimethylallyl)adenosine (i(6)A).</text>
</comment>
<comment type="caution">
    <text evidence="14">The sequence shown here is derived from an EMBL/GenBank/DDBJ whole genome shotgun (WGS) entry which is preliminary data.</text>
</comment>
<protein>
    <recommendedName>
        <fullName evidence="10">tRNA dimethylallyltransferase</fullName>
        <ecNumber evidence="10">2.5.1.75</ecNumber>
    </recommendedName>
    <alternativeName>
        <fullName evidence="10">Dimethylallyl diphosphate:tRNA dimethylallyltransferase</fullName>
        <shortName evidence="10">DMAPP:tRNA dimethylallyltransferase</shortName>
        <shortName evidence="10">DMATase</shortName>
    </alternativeName>
    <alternativeName>
        <fullName evidence="10">Isopentenyl-diphosphate:tRNA isopentenyltransferase</fullName>
        <shortName evidence="10">IPP transferase</shortName>
        <shortName evidence="10">IPPT</shortName>
        <shortName evidence="10">IPTase</shortName>
    </alternativeName>
</protein>
<evidence type="ECO:0000256" key="10">
    <source>
        <dbReference type="HAMAP-Rule" id="MF_00185"/>
    </source>
</evidence>